<sequence length="340" mass="39472">MEKEPVKVAVQRAGKYIFPMLKDIFAVCEEQPEIMVSPWSPPEYMKTNGQRQRGGHLKREYYPDWAEYICQYILALQAEGFPVKRMSIQNEANAVQKWDSCLYSAEEEREFLKTALYPALKKHGLDKIEIYIWDHNKERLYERAVETIDSETEKMITGMAFHWYSGDHFEEMELVRKRFPGLKLILSESCLEYCKFRSDDVTEGAFSLLHELIGDLNHGMSMFHDWNLCLDEEGGPNYVGNYCHAPCLFHKGKKRLLPQPTLDCFYHISHYLRPGSVRIAHSVYTDKIESVAYKNTDGSIILVLLNRTEKQLPVNLRLHGQTGTLNVLPQSVTTCTIEYE</sequence>
<dbReference type="Pfam" id="PF17189">
    <property type="entry name" value="Glyco_hydro_30C"/>
    <property type="match status" value="1"/>
</dbReference>
<dbReference type="InterPro" id="IPR017853">
    <property type="entry name" value="GH"/>
</dbReference>
<dbReference type="PANTHER" id="PTHR11069:SF23">
    <property type="entry name" value="LYSOSOMAL ACID GLUCOSYLCERAMIDASE"/>
    <property type="match status" value="1"/>
</dbReference>
<evidence type="ECO:0000313" key="8">
    <source>
        <dbReference type="Proteomes" id="UP001549106"/>
    </source>
</evidence>
<evidence type="ECO:0000256" key="4">
    <source>
        <dbReference type="RuleBase" id="RU361188"/>
    </source>
</evidence>
<gene>
    <name evidence="7" type="ORF">ABID24_001179</name>
</gene>
<evidence type="ECO:0000313" key="7">
    <source>
        <dbReference type="EMBL" id="MET3749944.1"/>
    </source>
</evidence>
<evidence type="ECO:0000256" key="2">
    <source>
        <dbReference type="ARBA" id="ARBA00022729"/>
    </source>
</evidence>
<comment type="similarity">
    <text evidence="1 4">Belongs to the glycosyl hydrolase 30 family.</text>
</comment>
<evidence type="ECO:0000259" key="5">
    <source>
        <dbReference type="Pfam" id="PF02055"/>
    </source>
</evidence>
<dbReference type="InterPro" id="IPR033452">
    <property type="entry name" value="GH30_C"/>
</dbReference>
<evidence type="ECO:0000256" key="3">
    <source>
        <dbReference type="ARBA" id="ARBA00022801"/>
    </source>
</evidence>
<reference evidence="7 8" key="1">
    <citation type="submission" date="2024-06" db="EMBL/GenBank/DDBJ databases">
        <title>Genomic Encyclopedia of Type Strains, Phase IV (KMG-IV): sequencing the most valuable type-strain genomes for metagenomic binning, comparative biology and taxonomic classification.</title>
        <authorList>
            <person name="Goeker M."/>
        </authorList>
    </citation>
    <scope>NUCLEOTIDE SEQUENCE [LARGE SCALE GENOMIC DNA]</scope>
    <source>
        <strain evidence="7 8">DSM 29492</strain>
    </source>
</reference>
<dbReference type="GO" id="GO:0004348">
    <property type="term" value="F:glucosylceramidase activity"/>
    <property type="evidence" value="ECO:0007669"/>
    <property type="project" value="UniProtKB-EC"/>
</dbReference>
<dbReference type="EC" id="3.2.1.45" evidence="7"/>
<dbReference type="InterPro" id="IPR001139">
    <property type="entry name" value="Glyco_hydro_30"/>
</dbReference>
<dbReference type="Proteomes" id="UP001549106">
    <property type="component" value="Unassembled WGS sequence"/>
</dbReference>
<evidence type="ECO:0000256" key="1">
    <source>
        <dbReference type="ARBA" id="ARBA00005382"/>
    </source>
</evidence>
<dbReference type="SUPFAM" id="SSF51445">
    <property type="entry name" value="(Trans)glycosidases"/>
    <property type="match status" value="1"/>
</dbReference>
<proteinExistence type="inferred from homology"/>
<dbReference type="EMBL" id="JBEPMJ010000006">
    <property type="protein sequence ID" value="MET3749944.1"/>
    <property type="molecule type" value="Genomic_DNA"/>
</dbReference>
<evidence type="ECO:0000259" key="6">
    <source>
        <dbReference type="Pfam" id="PF17189"/>
    </source>
</evidence>
<dbReference type="InterPro" id="IPR033453">
    <property type="entry name" value="Glyco_hydro_30_TIM-barrel"/>
</dbReference>
<organism evidence="7 8">
    <name type="scientific">Blautia caecimuris</name>
    <dbReference type="NCBI Taxonomy" id="1796615"/>
    <lineage>
        <taxon>Bacteria</taxon>
        <taxon>Bacillati</taxon>
        <taxon>Bacillota</taxon>
        <taxon>Clostridia</taxon>
        <taxon>Lachnospirales</taxon>
        <taxon>Lachnospiraceae</taxon>
        <taxon>Blautia</taxon>
    </lineage>
</organism>
<feature type="domain" description="Glycosyl hydrolase family 30 TIM-barrel" evidence="5">
    <location>
        <begin position="18"/>
        <end position="271"/>
    </location>
</feature>
<keyword evidence="2" id="KW-0732">Signal</keyword>
<keyword evidence="8" id="KW-1185">Reference proteome</keyword>
<accession>A0ABV2M1I6</accession>
<name>A0ABV2M1I6_9FIRM</name>
<keyword evidence="3 4" id="KW-0378">Hydrolase</keyword>
<dbReference type="PANTHER" id="PTHR11069">
    <property type="entry name" value="GLUCOSYLCERAMIDASE"/>
    <property type="match status" value="1"/>
</dbReference>
<comment type="caution">
    <text evidence="7">The sequence shown here is derived from an EMBL/GenBank/DDBJ whole genome shotgun (WGS) entry which is preliminary data.</text>
</comment>
<keyword evidence="4 7" id="KW-0326">Glycosidase</keyword>
<feature type="domain" description="Glycosyl hydrolase family 30 beta sandwich" evidence="6">
    <location>
        <begin position="275"/>
        <end position="335"/>
    </location>
</feature>
<protein>
    <submittedName>
        <fullName evidence="7">Glucosylceramidase</fullName>
        <ecNumber evidence="7">3.2.1.45</ecNumber>
    </submittedName>
</protein>
<dbReference type="Pfam" id="PF02055">
    <property type="entry name" value="Glyco_hydro_30"/>
    <property type="match status" value="1"/>
</dbReference>
<dbReference type="Gene3D" id="3.20.20.80">
    <property type="entry name" value="Glycosidases"/>
    <property type="match status" value="1"/>
</dbReference>